<dbReference type="AlphaFoldDB" id="A0A8S3ZA10"/>
<evidence type="ECO:0000256" key="2">
    <source>
        <dbReference type="ARBA" id="ARBA00023161"/>
    </source>
</evidence>
<evidence type="ECO:0000313" key="5">
    <source>
        <dbReference type="EMBL" id="CAG5125028.1"/>
    </source>
</evidence>
<dbReference type="EMBL" id="CAJHNH020001935">
    <property type="protein sequence ID" value="CAG5125028.1"/>
    <property type="molecule type" value="Genomic_DNA"/>
</dbReference>
<feature type="non-terminal residue" evidence="5">
    <location>
        <position position="1"/>
    </location>
</feature>
<protein>
    <recommendedName>
        <fullName evidence="3 4">Nonsense-mediated mRNA decay factor SMG8</fullName>
    </recommendedName>
</protein>
<evidence type="ECO:0000256" key="4">
    <source>
        <dbReference type="RuleBase" id="RU367133"/>
    </source>
</evidence>
<reference evidence="5" key="1">
    <citation type="submission" date="2021-04" db="EMBL/GenBank/DDBJ databases">
        <authorList>
            <consortium name="Molecular Ecology Group"/>
        </authorList>
    </citation>
    <scope>NUCLEOTIDE SEQUENCE</scope>
</reference>
<keyword evidence="6" id="KW-1185">Reference proteome</keyword>
<dbReference type="GO" id="GO:0000184">
    <property type="term" value="P:nuclear-transcribed mRNA catabolic process, nonsense-mediated decay"/>
    <property type="evidence" value="ECO:0007669"/>
    <property type="project" value="UniProtKB-UniRule"/>
</dbReference>
<comment type="caution">
    <text evidence="5">The sequence shown here is derived from an EMBL/GenBank/DDBJ whole genome shotgun (WGS) entry which is preliminary data.</text>
</comment>
<dbReference type="InterPro" id="IPR019354">
    <property type="entry name" value="SMG8-like"/>
</dbReference>
<keyword evidence="2 4" id="KW-0866">Nonsense-mediated mRNA decay</keyword>
<dbReference type="Proteomes" id="UP000678393">
    <property type="component" value="Unassembled WGS sequence"/>
</dbReference>
<dbReference type="PANTHER" id="PTHR13091">
    <property type="entry name" value="AMPLIFIED IN BREAST CANCER 2-RELATED"/>
    <property type="match status" value="1"/>
</dbReference>
<dbReference type="PANTHER" id="PTHR13091:SF0">
    <property type="entry name" value="NONSENSE-MEDIATED MRNA DECAY FACTOR SMG8"/>
    <property type="match status" value="1"/>
</dbReference>
<evidence type="ECO:0000313" key="6">
    <source>
        <dbReference type="Proteomes" id="UP000678393"/>
    </source>
</evidence>
<name>A0A8S3ZA10_9EUPU</name>
<dbReference type="Pfam" id="PF10220">
    <property type="entry name" value="Smg8_Smg9"/>
    <property type="match status" value="2"/>
</dbReference>
<proteinExistence type="inferred from homology"/>
<organism evidence="5 6">
    <name type="scientific">Candidula unifasciata</name>
    <dbReference type="NCBI Taxonomy" id="100452"/>
    <lineage>
        <taxon>Eukaryota</taxon>
        <taxon>Metazoa</taxon>
        <taxon>Spiralia</taxon>
        <taxon>Lophotrochozoa</taxon>
        <taxon>Mollusca</taxon>
        <taxon>Gastropoda</taxon>
        <taxon>Heterobranchia</taxon>
        <taxon>Euthyneura</taxon>
        <taxon>Panpulmonata</taxon>
        <taxon>Eupulmonata</taxon>
        <taxon>Stylommatophora</taxon>
        <taxon>Helicina</taxon>
        <taxon>Helicoidea</taxon>
        <taxon>Geomitridae</taxon>
        <taxon>Candidula</taxon>
    </lineage>
</organism>
<evidence type="ECO:0000256" key="3">
    <source>
        <dbReference type="ARBA" id="ARBA00029509"/>
    </source>
</evidence>
<sequence length="608" mass="68989">MAIPLDDLFTFPFTFDPSNIRRPESKICVVSIFGKSRHNPFCSKASLLNPVIDRDIFQGTDGFLKRQIEDGNLECYYDSDSKVVYMHLLSCYDISILADKCQKFAENASAQEFYTWCQEEDLRHAKALLLLFTLSHLVLLYHPGSTFDLSYLKLFRILDTLRSKLQHHMSEVLKTVPGVSKEWASFGRVCTPRMLLFFESPAIDIQPEEPDCAFPKTTKKPTPMKKLQLSMEDMIYRVLRKNRAITNISNNSLFSLPNNQQFVYLLSKRAEVSDPVDFFMSLMRQTCFPQPEESLSINQKPKSYSANRRKVNPPVPEVLPLSATSVLPSVPLSSSSASSSTVTCRQEQSVKEFLWQNIEMVFAMSINDNVGWHGNEPIFEGKMEGKMEDVKGRESFSLRCGKILPLAENVYQQDLPPFYVTSFHLSRLDKAQRLFAQYARGPAYDKYLAELQASCETYWKAGRQKCEAKSITGNFCTLKVHLLPTEIPSSIEDSKKPVAEHSSEVKSRAACNCGRVQADKDDPFDHKSANLDFYQAIEETCCSRLEHIAMPVFVPTTPDARAATIAPAFVPQQQLPQPQQQTQENTNKDIDKQDTFLALSDLSFVLSL</sequence>
<gene>
    <name evidence="5" type="ORF">CUNI_LOCUS10586</name>
</gene>
<accession>A0A8S3ZA10</accession>
<comment type="function">
    <text evidence="4">Involved in nonsense-mediated decay (NMD) of mRNAs containing premature stop codons.</text>
</comment>
<dbReference type="OrthoDB" id="63589at2759"/>
<comment type="similarity">
    <text evidence="1 4">Belongs to the SMG8 family.</text>
</comment>
<evidence type="ECO:0000256" key="1">
    <source>
        <dbReference type="ARBA" id="ARBA00006443"/>
    </source>
</evidence>